<dbReference type="SMART" id="SM00212">
    <property type="entry name" value="UBCc"/>
    <property type="match status" value="1"/>
</dbReference>
<dbReference type="InterPro" id="IPR023313">
    <property type="entry name" value="UBQ-conjugating_AS"/>
</dbReference>
<proteinExistence type="inferred from homology"/>
<feature type="active site" description="Glycyl thioester intermediate" evidence="7">
    <location>
        <position position="75"/>
    </location>
</feature>
<dbReference type="GO" id="GO:0005524">
    <property type="term" value="F:ATP binding"/>
    <property type="evidence" value="ECO:0007669"/>
    <property type="project" value="UniProtKB-UniRule"/>
</dbReference>
<organism evidence="10">
    <name type="scientific">Arcella intermedia</name>
    <dbReference type="NCBI Taxonomy" id="1963864"/>
    <lineage>
        <taxon>Eukaryota</taxon>
        <taxon>Amoebozoa</taxon>
        <taxon>Tubulinea</taxon>
        <taxon>Elardia</taxon>
        <taxon>Arcellinida</taxon>
        <taxon>Sphaerothecina</taxon>
        <taxon>Arcellidae</taxon>
        <taxon>Arcella</taxon>
    </lineage>
</organism>
<comment type="catalytic activity">
    <reaction evidence="1">
        <text>S-ubiquitinyl-[E1 ubiquitin-activating enzyme]-L-cysteine + [E2 ubiquitin-conjugating enzyme]-L-cysteine = [E1 ubiquitin-activating enzyme]-L-cysteine + S-ubiquitinyl-[E2 ubiquitin-conjugating enzyme]-L-cysteine.</text>
        <dbReference type="EC" id="2.3.2.23"/>
    </reaction>
</comment>
<evidence type="ECO:0000256" key="7">
    <source>
        <dbReference type="PROSITE-ProRule" id="PRU10133"/>
    </source>
</evidence>
<keyword evidence="6 8" id="KW-0067">ATP-binding</keyword>
<reference evidence="10" key="1">
    <citation type="journal article" date="2020" name="J. Eukaryot. Microbiol.">
        <title>De novo Sequencing, Assembly and Annotation of the Transcriptome for the Free-Living Testate Amoeba Arcella intermedia.</title>
        <authorList>
            <person name="Ribeiro G.M."/>
            <person name="Porfirio-Sousa A.L."/>
            <person name="Maurer-Alcala X.X."/>
            <person name="Katz L.A."/>
            <person name="Lahr D.J.G."/>
        </authorList>
    </citation>
    <scope>NUCLEOTIDE SEQUENCE</scope>
</reference>
<keyword evidence="4 8" id="KW-0547">Nucleotide-binding</keyword>
<evidence type="ECO:0000256" key="1">
    <source>
        <dbReference type="ARBA" id="ARBA00000485"/>
    </source>
</evidence>
<evidence type="ECO:0000256" key="2">
    <source>
        <dbReference type="ARBA" id="ARBA00004906"/>
    </source>
</evidence>
<dbReference type="FunFam" id="3.10.110.10:FF:000101">
    <property type="entry name" value="Ubiquitin-conjugating enzyme E2 D2"/>
    <property type="match status" value="1"/>
</dbReference>
<keyword evidence="5 8" id="KW-0833">Ubl conjugation pathway</keyword>
<dbReference type="PROSITE" id="PS00183">
    <property type="entry name" value="UBC_1"/>
    <property type="match status" value="1"/>
</dbReference>
<accession>A0A6B2LPB8</accession>
<sequence length="138" mass="15934">MKTMHSDSNISYEPIAGDIFHWMAAILIQQEGSPYQGGLFFLDITIPSDYPFRPPKIHFTTKIFHPNVHQRGWLCLDILGDMWSPASSIYRSLKSIESLILKPNPDDPLEPSIAMMYKKDYPKFTQTAKEWVIKYANL</sequence>
<comment type="similarity">
    <text evidence="8">Belongs to the ubiquitin-conjugating enzyme family.</text>
</comment>
<dbReference type="SUPFAM" id="SSF54495">
    <property type="entry name" value="UBC-like"/>
    <property type="match status" value="1"/>
</dbReference>
<dbReference type="InterPro" id="IPR016135">
    <property type="entry name" value="UBQ-conjugating_enzyme/RWD"/>
</dbReference>
<evidence type="ECO:0000256" key="3">
    <source>
        <dbReference type="ARBA" id="ARBA00022679"/>
    </source>
</evidence>
<dbReference type="Gene3D" id="3.10.110.10">
    <property type="entry name" value="Ubiquitin Conjugating Enzyme"/>
    <property type="match status" value="1"/>
</dbReference>
<dbReference type="GO" id="GO:0061631">
    <property type="term" value="F:ubiquitin conjugating enzyme activity"/>
    <property type="evidence" value="ECO:0007669"/>
    <property type="project" value="UniProtKB-EC"/>
</dbReference>
<dbReference type="PROSITE" id="PS50127">
    <property type="entry name" value="UBC_2"/>
    <property type="match status" value="1"/>
</dbReference>
<evidence type="ECO:0000256" key="4">
    <source>
        <dbReference type="ARBA" id="ARBA00022741"/>
    </source>
</evidence>
<dbReference type="PANTHER" id="PTHR24068">
    <property type="entry name" value="UBIQUITIN-CONJUGATING ENZYME E2"/>
    <property type="match status" value="1"/>
</dbReference>
<evidence type="ECO:0000313" key="10">
    <source>
        <dbReference type="EMBL" id="NDV38874.1"/>
    </source>
</evidence>
<dbReference type="AlphaFoldDB" id="A0A6B2LPB8"/>
<dbReference type="InterPro" id="IPR000608">
    <property type="entry name" value="UBC"/>
</dbReference>
<evidence type="ECO:0000256" key="8">
    <source>
        <dbReference type="RuleBase" id="RU362109"/>
    </source>
</evidence>
<name>A0A6B2LPB8_9EUKA</name>
<comment type="pathway">
    <text evidence="2">Protein modification; protein ubiquitination.</text>
</comment>
<evidence type="ECO:0000256" key="5">
    <source>
        <dbReference type="ARBA" id="ARBA00022786"/>
    </source>
</evidence>
<keyword evidence="3" id="KW-0808">Transferase</keyword>
<evidence type="ECO:0000259" key="9">
    <source>
        <dbReference type="PROSITE" id="PS50127"/>
    </source>
</evidence>
<protein>
    <recommendedName>
        <fullName evidence="9">UBC core domain-containing protein</fullName>
    </recommendedName>
</protein>
<evidence type="ECO:0000256" key="6">
    <source>
        <dbReference type="ARBA" id="ARBA00022840"/>
    </source>
</evidence>
<dbReference type="EMBL" id="GIBP01009905">
    <property type="protein sequence ID" value="NDV38874.1"/>
    <property type="molecule type" value="Transcribed_RNA"/>
</dbReference>
<feature type="domain" description="UBC core" evidence="9">
    <location>
        <begin position="1"/>
        <end position="137"/>
    </location>
</feature>
<dbReference type="Pfam" id="PF00179">
    <property type="entry name" value="UQ_con"/>
    <property type="match status" value="1"/>
</dbReference>